<evidence type="ECO:0000313" key="2">
    <source>
        <dbReference type="Proteomes" id="UP000274822"/>
    </source>
</evidence>
<keyword evidence="2" id="KW-1185">Reference proteome</keyword>
<reference evidence="1 2" key="1">
    <citation type="journal article" date="2018" name="New Phytol.">
        <title>Phylogenomics of Endogonaceae and evolution of mycorrhizas within Mucoromycota.</title>
        <authorList>
            <person name="Chang Y."/>
            <person name="Desiro A."/>
            <person name="Na H."/>
            <person name="Sandor L."/>
            <person name="Lipzen A."/>
            <person name="Clum A."/>
            <person name="Barry K."/>
            <person name="Grigoriev I.V."/>
            <person name="Martin F.M."/>
            <person name="Stajich J.E."/>
            <person name="Smith M.E."/>
            <person name="Bonito G."/>
            <person name="Spatafora J.W."/>
        </authorList>
    </citation>
    <scope>NUCLEOTIDE SEQUENCE [LARGE SCALE GENOMIC DNA]</scope>
    <source>
        <strain evidence="1 2">AD002</strain>
    </source>
</reference>
<sequence>MTLCARLAGLPPKTNPFLAKNRIHDNRGVVLDATNVNWLGWVSANHSSIRALFEKRCAKN</sequence>
<name>A0A433P8R6_9FUNG</name>
<accession>A0A433P8R6</accession>
<dbReference type="AlphaFoldDB" id="A0A433P8R6"/>
<dbReference type="EMBL" id="RBNJ01028528">
    <property type="protein sequence ID" value="RUS13917.1"/>
    <property type="molecule type" value="Genomic_DNA"/>
</dbReference>
<evidence type="ECO:0000313" key="1">
    <source>
        <dbReference type="EMBL" id="RUS13917.1"/>
    </source>
</evidence>
<proteinExistence type="predicted"/>
<protein>
    <submittedName>
        <fullName evidence="1">Uncharacterized protein</fullName>
    </submittedName>
</protein>
<comment type="caution">
    <text evidence="1">The sequence shown here is derived from an EMBL/GenBank/DDBJ whole genome shotgun (WGS) entry which is preliminary data.</text>
</comment>
<dbReference type="Proteomes" id="UP000274822">
    <property type="component" value="Unassembled WGS sequence"/>
</dbReference>
<organism evidence="1 2">
    <name type="scientific">Jimgerdemannia flammicorona</name>
    <dbReference type="NCBI Taxonomy" id="994334"/>
    <lineage>
        <taxon>Eukaryota</taxon>
        <taxon>Fungi</taxon>
        <taxon>Fungi incertae sedis</taxon>
        <taxon>Mucoromycota</taxon>
        <taxon>Mucoromycotina</taxon>
        <taxon>Endogonomycetes</taxon>
        <taxon>Endogonales</taxon>
        <taxon>Endogonaceae</taxon>
        <taxon>Jimgerdemannia</taxon>
    </lineage>
</organism>
<gene>
    <name evidence="1" type="ORF">BC938DRAFT_477614</name>
</gene>